<dbReference type="GeneID" id="95772082"/>
<reference evidence="2 3" key="1">
    <citation type="submission" date="2019-05" db="EMBL/GenBank/DDBJ databases">
        <authorList>
            <person name="Zhou X."/>
        </authorList>
    </citation>
    <scope>NUCLEOTIDE SEQUENCE [LARGE SCALE GENOMIC DNA]</scope>
    <source>
        <strain evidence="2 3">DSM 432</strain>
    </source>
</reference>
<name>A0A6C1KKE2_XANAU</name>
<gene>
    <name evidence="2" type="ORF">FBQ73_01220</name>
</gene>
<protein>
    <submittedName>
        <fullName evidence="2">Amidase</fullName>
    </submittedName>
</protein>
<dbReference type="RefSeq" id="WP_138397712.1">
    <property type="nucleotide sequence ID" value="NZ_JBAFVI010000009.1"/>
</dbReference>
<dbReference type="InterPro" id="IPR036928">
    <property type="entry name" value="AS_sf"/>
</dbReference>
<dbReference type="OrthoDB" id="9811471at2"/>
<dbReference type="InterPro" id="IPR023631">
    <property type="entry name" value="Amidase_dom"/>
</dbReference>
<sequence>MLDIVAAKARPARDGFATARAALADGADPVALALAAADRAQAAAGDGIFTALVPRDVVERNAAAAAARAAAGEHLPLLGLTFAVKDNLHVAGMATTLNCPVVALMPQESALAITRLEAAGAVLIGKNTMDQFATGLNGTRSPDPLCRNAIDPAFIPGGSSSGSAVAVAAGIVSFSLGSDTGGSGRVPAACNGIVGMKPTVGLVSTRGAVYNSRLLDCIPIFAANVEDASEILALIAGYDPLDPWSRRDADDIQIAPVPAPSMRLVIPRRDQMRFFGDVEAEAAFAANLDRLRSLGFTLDEIDFAPFEEAGRLVFQSALVAERLVEYDEVITAHRDAIHPAALAAIEPGRGYSAKEAFETLYRMRELKRAAELALVDYAAFVTPTVPTIYTIEEMLADPMTRNAAMGAYTYFVNPMDLCVVAAPGAPARAGLPSSLSFIGLAGRDGVVAGLAARFLQPD</sequence>
<comment type="caution">
    <text evidence="2">The sequence shown here is derived from an EMBL/GenBank/DDBJ whole genome shotgun (WGS) entry which is preliminary data.</text>
</comment>
<dbReference type="AlphaFoldDB" id="A0A6C1KKE2"/>
<dbReference type="Proteomes" id="UP000305131">
    <property type="component" value="Unassembled WGS sequence"/>
</dbReference>
<dbReference type="Gene3D" id="3.90.1300.10">
    <property type="entry name" value="Amidase signature (AS) domain"/>
    <property type="match status" value="1"/>
</dbReference>
<dbReference type="InterPro" id="IPR000120">
    <property type="entry name" value="Amidase"/>
</dbReference>
<feature type="domain" description="Amidase" evidence="1">
    <location>
        <begin position="38"/>
        <end position="445"/>
    </location>
</feature>
<organism evidence="2 3">
    <name type="scientific">Xanthobacter autotrophicus</name>
    <dbReference type="NCBI Taxonomy" id="280"/>
    <lineage>
        <taxon>Bacteria</taxon>
        <taxon>Pseudomonadati</taxon>
        <taxon>Pseudomonadota</taxon>
        <taxon>Alphaproteobacteria</taxon>
        <taxon>Hyphomicrobiales</taxon>
        <taxon>Xanthobacteraceae</taxon>
        <taxon>Xanthobacter</taxon>
    </lineage>
</organism>
<proteinExistence type="predicted"/>
<dbReference type="GO" id="GO:0003824">
    <property type="term" value="F:catalytic activity"/>
    <property type="evidence" value="ECO:0007669"/>
    <property type="project" value="InterPro"/>
</dbReference>
<dbReference type="PANTHER" id="PTHR11895">
    <property type="entry name" value="TRANSAMIDASE"/>
    <property type="match status" value="1"/>
</dbReference>
<evidence type="ECO:0000259" key="1">
    <source>
        <dbReference type="Pfam" id="PF01425"/>
    </source>
</evidence>
<dbReference type="Pfam" id="PF01425">
    <property type="entry name" value="Amidase"/>
    <property type="match status" value="1"/>
</dbReference>
<dbReference type="Gene3D" id="1.20.58.1700">
    <property type="match status" value="1"/>
</dbReference>
<dbReference type="SUPFAM" id="SSF75304">
    <property type="entry name" value="Amidase signature (AS) enzymes"/>
    <property type="match status" value="1"/>
</dbReference>
<accession>A0A6C1KKE2</accession>
<dbReference type="EMBL" id="VAUP01000004">
    <property type="protein sequence ID" value="TLX44710.1"/>
    <property type="molecule type" value="Genomic_DNA"/>
</dbReference>
<dbReference type="PANTHER" id="PTHR11895:SF169">
    <property type="entry name" value="GLUTAMYL-TRNA(GLN) AMIDOTRANSFERASE"/>
    <property type="match status" value="1"/>
</dbReference>
<evidence type="ECO:0000313" key="2">
    <source>
        <dbReference type="EMBL" id="TLX44710.1"/>
    </source>
</evidence>
<evidence type="ECO:0000313" key="3">
    <source>
        <dbReference type="Proteomes" id="UP000305131"/>
    </source>
</evidence>